<gene>
    <name evidence="2" type="ORF">ACFOZ1_09025</name>
</gene>
<organism evidence="2 3">
    <name type="scientific">Gracilibacillus marinus</name>
    <dbReference type="NCBI Taxonomy" id="630535"/>
    <lineage>
        <taxon>Bacteria</taxon>
        <taxon>Bacillati</taxon>
        <taxon>Bacillota</taxon>
        <taxon>Bacilli</taxon>
        <taxon>Bacillales</taxon>
        <taxon>Bacillaceae</taxon>
        <taxon>Gracilibacillus</taxon>
    </lineage>
</organism>
<dbReference type="RefSeq" id="WP_390198622.1">
    <property type="nucleotide sequence ID" value="NZ_JBHSDV010000002.1"/>
</dbReference>
<dbReference type="PROSITE" id="PS51257">
    <property type="entry name" value="PROKAR_LIPOPROTEIN"/>
    <property type="match status" value="1"/>
</dbReference>
<evidence type="ECO:0000313" key="3">
    <source>
        <dbReference type="Proteomes" id="UP001595880"/>
    </source>
</evidence>
<keyword evidence="3" id="KW-1185">Reference proteome</keyword>
<feature type="chain" id="PRO_5045298577" description="Lipoprotein" evidence="1">
    <location>
        <begin position="20"/>
        <end position="156"/>
    </location>
</feature>
<evidence type="ECO:0008006" key="4">
    <source>
        <dbReference type="Google" id="ProtNLM"/>
    </source>
</evidence>
<keyword evidence="1" id="KW-0732">Signal</keyword>
<name>A0ABV8VTZ2_9BACI</name>
<comment type="caution">
    <text evidence="2">The sequence shown here is derived from an EMBL/GenBank/DDBJ whole genome shotgun (WGS) entry which is preliminary data.</text>
</comment>
<dbReference type="EMBL" id="JBHSDV010000002">
    <property type="protein sequence ID" value="MFC4387951.1"/>
    <property type="molecule type" value="Genomic_DNA"/>
</dbReference>
<accession>A0ABV8VTZ2</accession>
<feature type="signal peptide" evidence="1">
    <location>
        <begin position="1"/>
        <end position="19"/>
    </location>
</feature>
<evidence type="ECO:0000256" key="1">
    <source>
        <dbReference type="SAM" id="SignalP"/>
    </source>
</evidence>
<protein>
    <recommendedName>
        <fullName evidence="4">Lipoprotein</fullName>
    </recommendedName>
</protein>
<dbReference type="Proteomes" id="UP001595880">
    <property type="component" value="Unassembled WGS sequence"/>
</dbReference>
<reference evidence="3" key="1">
    <citation type="journal article" date="2019" name="Int. J. Syst. Evol. Microbiol.">
        <title>The Global Catalogue of Microorganisms (GCM) 10K type strain sequencing project: providing services to taxonomists for standard genome sequencing and annotation.</title>
        <authorList>
            <consortium name="The Broad Institute Genomics Platform"/>
            <consortium name="The Broad Institute Genome Sequencing Center for Infectious Disease"/>
            <person name="Wu L."/>
            <person name="Ma J."/>
        </authorList>
    </citation>
    <scope>NUCLEOTIDE SEQUENCE [LARGE SCALE GENOMIC DNA]</scope>
    <source>
        <strain evidence="3">KACC 14058</strain>
    </source>
</reference>
<sequence length="156" mass="17509">MKKLFILLSVLLLITVISACQSNSNQESSFDGSQQGDWPSLSLDEMTERADLIAFAKVKDTKKQKKENQLNVQISTLEVIETISGSVSGEIKLDQSNDFVEQGREYLVFLKKDKNGYFYSLSPSSLIQEQDGKYISDKLGSKGEYTKAEVKKLILK</sequence>
<evidence type="ECO:0000313" key="2">
    <source>
        <dbReference type="EMBL" id="MFC4387951.1"/>
    </source>
</evidence>
<proteinExistence type="predicted"/>